<evidence type="ECO:0000256" key="1">
    <source>
        <dbReference type="SAM" id="MobiDB-lite"/>
    </source>
</evidence>
<gene>
    <name evidence="2" type="ORF">E2C01_078691</name>
</gene>
<keyword evidence="3" id="KW-1185">Reference proteome</keyword>
<protein>
    <submittedName>
        <fullName evidence="2">Uncharacterized protein</fullName>
    </submittedName>
</protein>
<feature type="compositionally biased region" description="Polar residues" evidence="1">
    <location>
        <begin position="1"/>
        <end position="12"/>
    </location>
</feature>
<comment type="caution">
    <text evidence="2">The sequence shown here is derived from an EMBL/GenBank/DDBJ whole genome shotgun (WGS) entry which is preliminary data.</text>
</comment>
<organism evidence="2 3">
    <name type="scientific">Portunus trituberculatus</name>
    <name type="common">Swimming crab</name>
    <name type="synonym">Neptunus trituberculatus</name>
    <dbReference type="NCBI Taxonomy" id="210409"/>
    <lineage>
        <taxon>Eukaryota</taxon>
        <taxon>Metazoa</taxon>
        <taxon>Ecdysozoa</taxon>
        <taxon>Arthropoda</taxon>
        <taxon>Crustacea</taxon>
        <taxon>Multicrustacea</taxon>
        <taxon>Malacostraca</taxon>
        <taxon>Eumalacostraca</taxon>
        <taxon>Eucarida</taxon>
        <taxon>Decapoda</taxon>
        <taxon>Pleocyemata</taxon>
        <taxon>Brachyura</taxon>
        <taxon>Eubrachyura</taxon>
        <taxon>Portunoidea</taxon>
        <taxon>Portunidae</taxon>
        <taxon>Portuninae</taxon>
        <taxon>Portunus</taxon>
    </lineage>
</organism>
<reference evidence="2 3" key="1">
    <citation type="submission" date="2019-05" db="EMBL/GenBank/DDBJ databases">
        <title>Another draft genome of Portunus trituberculatus and its Hox gene families provides insights of decapod evolution.</title>
        <authorList>
            <person name="Jeong J.-H."/>
            <person name="Song I."/>
            <person name="Kim S."/>
            <person name="Choi T."/>
            <person name="Kim D."/>
            <person name="Ryu S."/>
            <person name="Kim W."/>
        </authorList>
    </citation>
    <scope>NUCLEOTIDE SEQUENCE [LARGE SCALE GENOMIC DNA]</scope>
    <source>
        <tissue evidence="2">Muscle</tissue>
    </source>
</reference>
<feature type="compositionally biased region" description="Basic and acidic residues" evidence="1">
    <location>
        <begin position="28"/>
        <end position="60"/>
    </location>
</feature>
<accession>A0A5B7ITG3</accession>
<dbReference type="EMBL" id="VSRR010064041">
    <property type="protein sequence ID" value="MPC83968.1"/>
    <property type="molecule type" value="Genomic_DNA"/>
</dbReference>
<name>A0A5B7ITG3_PORTR</name>
<feature type="region of interest" description="Disordered" evidence="1">
    <location>
        <begin position="1"/>
        <end position="70"/>
    </location>
</feature>
<sequence>MPHSASLQTSPARRQAASRCDTRSATFRSEHEKQPRDGEVTRREEEAEKEGRKNTKEYKGRNRQQQPYWA</sequence>
<dbReference type="Proteomes" id="UP000324222">
    <property type="component" value="Unassembled WGS sequence"/>
</dbReference>
<dbReference type="AlphaFoldDB" id="A0A5B7ITG3"/>
<evidence type="ECO:0000313" key="2">
    <source>
        <dbReference type="EMBL" id="MPC83968.1"/>
    </source>
</evidence>
<proteinExistence type="predicted"/>
<evidence type="ECO:0000313" key="3">
    <source>
        <dbReference type="Proteomes" id="UP000324222"/>
    </source>
</evidence>